<organism evidence="5 6">
    <name type="scientific">Nocardia africana</name>
    <dbReference type="NCBI Taxonomy" id="134964"/>
    <lineage>
        <taxon>Bacteria</taxon>
        <taxon>Bacillati</taxon>
        <taxon>Actinomycetota</taxon>
        <taxon>Actinomycetes</taxon>
        <taxon>Mycobacteriales</taxon>
        <taxon>Nocardiaceae</taxon>
        <taxon>Nocardia</taxon>
    </lineage>
</organism>
<evidence type="ECO:0000313" key="5">
    <source>
        <dbReference type="EMBL" id="SUA45747.1"/>
    </source>
</evidence>
<dbReference type="Proteomes" id="UP000255082">
    <property type="component" value="Unassembled WGS sequence"/>
</dbReference>
<protein>
    <submittedName>
        <fullName evidence="5">DNA-binding transcriptional activator FeaR</fullName>
    </submittedName>
</protein>
<dbReference type="PANTHER" id="PTHR47894">
    <property type="entry name" value="HTH-TYPE TRANSCRIPTIONAL REGULATOR GADX"/>
    <property type="match status" value="1"/>
</dbReference>
<name>A0A378WYC1_9NOCA</name>
<evidence type="ECO:0000256" key="2">
    <source>
        <dbReference type="ARBA" id="ARBA00023125"/>
    </source>
</evidence>
<keyword evidence="2 5" id="KW-0238">DNA-binding</keyword>
<dbReference type="RefSeq" id="WP_062963697.1">
    <property type="nucleotide sequence ID" value="NZ_JAJFOE010000001.1"/>
</dbReference>
<proteinExistence type="predicted"/>
<dbReference type="SMART" id="SM00342">
    <property type="entry name" value="HTH_ARAC"/>
    <property type="match status" value="1"/>
</dbReference>
<dbReference type="SUPFAM" id="SSF46689">
    <property type="entry name" value="Homeodomain-like"/>
    <property type="match status" value="1"/>
</dbReference>
<dbReference type="GO" id="GO:0003700">
    <property type="term" value="F:DNA-binding transcription factor activity"/>
    <property type="evidence" value="ECO:0007669"/>
    <property type="project" value="InterPro"/>
</dbReference>
<dbReference type="Pfam" id="PF12625">
    <property type="entry name" value="Arabinose_bd"/>
    <property type="match status" value="1"/>
</dbReference>
<evidence type="ECO:0000256" key="3">
    <source>
        <dbReference type="ARBA" id="ARBA00023163"/>
    </source>
</evidence>
<evidence type="ECO:0000256" key="1">
    <source>
        <dbReference type="ARBA" id="ARBA00023015"/>
    </source>
</evidence>
<dbReference type="EMBL" id="UGRU01000001">
    <property type="protein sequence ID" value="SUA45747.1"/>
    <property type="molecule type" value="Genomic_DNA"/>
</dbReference>
<dbReference type="Gene3D" id="1.10.10.60">
    <property type="entry name" value="Homeodomain-like"/>
    <property type="match status" value="1"/>
</dbReference>
<reference evidence="5 6" key="1">
    <citation type="submission" date="2018-06" db="EMBL/GenBank/DDBJ databases">
        <authorList>
            <consortium name="Pathogen Informatics"/>
            <person name="Doyle S."/>
        </authorList>
    </citation>
    <scope>NUCLEOTIDE SEQUENCE [LARGE SCALE GENOMIC DNA]</scope>
    <source>
        <strain evidence="5 6">NCTC13184</strain>
    </source>
</reference>
<keyword evidence="3" id="KW-0804">Transcription</keyword>
<keyword evidence="1" id="KW-0805">Transcription regulation</keyword>
<dbReference type="AlphaFoldDB" id="A0A378WYC1"/>
<accession>A0A378WYC1</accession>
<dbReference type="GO" id="GO:0000976">
    <property type="term" value="F:transcription cis-regulatory region binding"/>
    <property type="evidence" value="ECO:0007669"/>
    <property type="project" value="TreeGrafter"/>
</dbReference>
<dbReference type="PANTHER" id="PTHR47894:SF4">
    <property type="entry name" value="HTH-TYPE TRANSCRIPTIONAL REGULATOR GADX"/>
    <property type="match status" value="1"/>
</dbReference>
<feature type="domain" description="HTH araC/xylS-type" evidence="4">
    <location>
        <begin position="229"/>
        <end position="327"/>
    </location>
</feature>
<evidence type="ECO:0000259" key="4">
    <source>
        <dbReference type="PROSITE" id="PS01124"/>
    </source>
</evidence>
<sequence>MLMVRSAVLNGYVDLALSLGLNPHPLMRTVGIDPAAVADTDGWLPAEAINRLLELSATETACEDFGLRLAAARGISTLGPIGLVAREEPDVRSALEILLRHGNLHNEALNTRLTENNGLATVRVQAAPGATLGRQAVELVVAATCRILRDLLHEDWKPLTTCFTHPAPAAVDVHHRMLSDTIDFGCEFDGIVFYGRDLDATNPLADPLLRPYTRQYLQSLAVPGDTTADQVRRAIESLLPTQRCSAAQVAHSLGMDRRTLHRHLTRTGETFSSILDTVRTDLAQRYVARQDRTMTEIAADLGFSELSAFSRWFHTRFGCAPTQWDTRTAHVTKEPQRDPGPS</sequence>
<gene>
    <name evidence="5" type="ORF">NCTC13184_04271</name>
</gene>
<dbReference type="GO" id="GO:0005829">
    <property type="term" value="C:cytosol"/>
    <property type="evidence" value="ECO:0007669"/>
    <property type="project" value="TreeGrafter"/>
</dbReference>
<evidence type="ECO:0000313" key="6">
    <source>
        <dbReference type="Proteomes" id="UP000255082"/>
    </source>
</evidence>
<dbReference type="Pfam" id="PF12833">
    <property type="entry name" value="HTH_18"/>
    <property type="match status" value="1"/>
</dbReference>
<dbReference type="PROSITE" id="PS01124">
    <property type="entry name" value="HTH_ARAC_FAMILY_2"/>
    <property type="match status" value="1"/>
</dbReference>
<dbReference type="InterPro" id="IPR009057">
    <property type="entry name" value="Homeodomain-like_sf"/>
</dbReference>
<dbReference type="InterPro" id="IPR032687">
    <property type="entry name" value="AraC-type_N"/>
</dbReference>
<dbReference type="InterPro" id="IPR018060">
    <property type="entry name" value="HTH_AraC"/>
</dbReference>